<dbReference type="NCBIfam" id="TIGR01764">
    <property type="entry name" value="excise"/>
    <property type="match status" value="1"/>
</dbReference>
<dbReference type="Pfam" id="PF12728">
    <property type="entry name" value="HTH_17"/>
    <property type="match status" value="1"/>
</dbReference>
<evidence type="ECO:0000313" key="2">
    <source>
        <dbReference type="EMBL" id="PKA44519.1"/>
    </source>
</evidence>
<gene>
    <name evidence="2" type="ORF">CWR43_06190</name>
</gene>
<dbReference type="InterPro" id="IPR010093">
    <property type="entry name" value="SinI_DNA-bd"/>
</dbReference>
<evidence type="ECO:0000259" key="1">
    <source>
        <dbReference type="Pfam" id="PF12728"/>
    </source>
</evidence>
<dbReference type="InterPro" id="IPR009061">
    <property type="entry name" value="DNA-bd_dom_put_sf"/>
</dbReference>
<dbReference type="Proteomes" id="UP000232164">
    <property type="component" value="Unassembled WGS sequence"/>
</dbReference>
<sequence>MSDEILTIREMAELLKINEKTAYKLASAGKIPGFKVGGSWRFERHEIANWIRRKVATKGGAGVITEYHARRHFVPCRDGLSHNEAEHVGPAHAVAGCDVLAQATLTAPDQVGI</sequence>
<dbReference type="SUPFAM" id="SSF46955">
    <property type="entry name" value="Putative DNA-binding domain"/>
    <property type="match status" value="1"/>
</dbReference>
<reference evidence="2 3" key="2">
    <citation type="submission" date="2017-12" db="EMBL/GenBank/DDBJ databases">
        <title>Genome sequence of Rhizobium sullae HCNT1 isolated from Sulla coronaria nodules and featuring peculiar denitrification phenotypes.</title>
        <authorList>
            <person name="De Diego-Diaz B."/>
            <person name="Treu L."/>
            <person name="Campanaro S."/>
            <person name="Da Silva Duarte V."/>
            <person name="Basaglia M."/>
            <person name="Favaro L."/>
            <person name="Casella S."/>
            <person name="Squartini A."/>
        </authorList>
    </citation>
    <scope>NUCLEOTIDE SEQUENCE [LARGE SCALE GENOMIC DNA]</scope>
    <source>
        <strain evidence="2 3">HCNT1</strain>
    </source>
</reference>
<dbReference type="GO" id="GO:0003677">
    <property type="term" value="F:DNA binding"/>
    <property type="evidence" value="ECO:0007669"/>
    <property type="project" value="InterPro"/>
</dbReference>
<organism evidence="2 3">
    <name type="scientific">Rhizobium sullae</name>
    <name type="common">Rhizobium hedysari</name>
    <dbReference type="NCBI Taxonomy" id="50338"/>
    <lineage>
        <taxon>Bacteria</taxon>
        <taxon>Pseudomonadati</taxon>
        <taxon>Pseudomonadota</taxon>
        <taxon>Alphaproteobacteria</taxon>
        <taxon>Hyphomicrobiales</taxon>
        <taxon>Rhizobiaceae</taxon>
        <taxon>Rhizobium/Agrobacterium group</taxon>
        <taxon>Rhizobium</taxon>
    </lineage>
</organism>
<dbReference type="EMBL" id="PIQN01000004">
    <property type="protein sequence ID" value="PKA44519.1"/>
    <property type="molecule type" value="Genomic_DNA"/>
</dbReference>
<reference evidence="2 3" key="1">
    <citation type="submission" date="2017-11" db="EMBL/GenBank/DDBJ databases">
        <authorList>
            <person name="Han C.G."/>
        </authorList>
    </citation>
    <scope>NUCLEOTIDE SEQUENCE [LARGE SCALE GENOMIC DNA]</scope>
    <source>
        <strain evidence="2 3">HCNT1</strain>
    </source>
</reference>
<feature type="domain" description="Helix-turn-helix" evidence="1">
    <location>
        <begin position="6"/>
        <end position="54"/>
    </location>
</feature>
<name>A0A2N0DEJ0_RHISU</name>
<protein>
    <recommendedName>
        <fullName evidence="1">Helix-turn-helix domain-containing protein</fullName>
    </recommendedName>
</protein>
<proteinExistence type="predicted"/>
<dbReference type="InterPro" id="IPR041657">
    <property type="entry name" value="HTH_17"/>
</dbReference>
<comment type="caution">
    <text evidence="2">The sequence shown here is derived from an EMBL/GenBank/DDBJ whole genome shotgun (WGS) entry which is preliminary data.</text>
</comment>
<dbReference type="AlphaFoldDB" id="A0A2N0DEJ0"/>
<accession>A0A2N0DEJ0</accession>
<evidence type="ECO:0000313" key="3">
    <source>
        <dbReference type="Proteomes" id="UP000232164"/>
    </source>
</evidence>
<dbReference type="Gene3D" id="3.40.630.10">
    <property type="entry name" value="Zn peptidases"/>
    <property type="match status" value="1"/>
</dbReference>